<evidence type="ECO:0000313" key="3">
    <source>
        <dbReference type="Proteomes" id="UP001595814"/>
    </source>
</evidence>
<accession>A0ABV8JT45</accession>
<dbReference type="EMBL" id="JBHSAW010000004">
    <property type="protein sequence ID" value="MFC4095974.1"/>
    <property type="molecule type" value="Genomic_DNA"/>
</dbReference>
<dbReference type="Proteomes" id="UP001595814">
    <property type="component" value="Unassembled WGS sequence"/>
</dbReference>
<name>A0ABV8JT45_9FLAO</name>
<evidence type="ECO:0000313" key="2">
    <source>
        <dbReference type="EMBL" id="MFC4095974.1"/>
    </source>
</evidence>
<comment type="caution">
    <text evidence="2">The sequence shown here is derived from an EMBL/GenBank/DDBJ whole genome shotgun (WGS) entry which is preliminary data.</text>
</comment>
<reference evidence="3" key="1">
    <citation type="journal article" date="2019" name="Int. J. Syst. Evol. Microbiol.">
        <title>The Global Catalogue of Microorganisms (GCM) 10K type strain sequencing project: providing services to taxonomists for standard genome sequencing and annotation.</title>
        <authorList>
            <consortium name="The Broad Institute Genomics Platform"/>
            <consortium name="The Broad Institute Genome Sequencing Center for Infectious Disease"/>
            <person name="Wu L."/>
            <person name="Ma J."/>
        </authorList>
    </citation>
    <scope>NUCLEOTIDE SEQUENCE [LARGE SCALE GENOMIC DNA]</scope>
    <source>
        <strain evidence="3">CECT 7477</strain>
    </source>
</reference>
<evidence type="ECO:0000256" key="1">
    <source>
        <dbReference type="SAM" id="Phobius"/>
    </source>
</evidence>
<feature type="transmembrane region" description="Helical" evidence="1">
    <location>
        <begin position="32"/>
        <end position="49"/>
    </location>
</feature>
<sequence length="77" mass="8689">MMMKTSLILLLALLFNTTLIFAESLLSFVQAVHPAILFAVEGILIAGYSPNRFLGDFSKAMEISFDSIEVFVYKKRR</sequence>
<keyword evidence="1" id="KW-0812">Transmembrane</keyword>
<keyword evidence="1" id="KW-0472">Membrane</keyword>
<gene>
    <name evidence="2" type="ORF">ACFOUT_08810</name>
</gene>
<dbReference type="RefSeq" id="WP_192460398.1">
    <property type="nucleotide sequence ID" value="NZ_JACYFJ010000001.1"/>
</dbReference>
<organism evidence="2 3">
    <name type="scientific">Euzebyella saccharophila</name>
    <dbReference type="NCBI Taxonomy" id="679664"/>
    <lineage>
        <taxon>Bacteria</taxon>
        <taxon>Pseudomonadati</taxon>
        <taxon>Bacteroidota</taxon>
        <taxon>Flavobacteriia</taxon>
        <taxon>Flavobacteriales</taxon>
        <taxon>Flavobacteriaceae</taxon>
        <taxon>Euzebyella</taxon>
    </lineage>
</organism>
<proteinExistence type="predicted"/>
<protein>
    <submittedName>
        <fullName evidence="2">Uncharacterized protein</fullName>
    </submittedName>
</protein>
<keyword evidence="3" id="KW-1185">Reference proteome</keyword>
<keyword evidence="1" id="KW-1133">Transmembrane helix</keyword>